<organism evidence="3 5">
    <name type="scientific">Dracunculus medinensis</name>
    <name type="common">Guinea worm</name>
    <dbReference type="NCBI Taxonomy" id="318479"/>
    <lineage>
        <taxon>Eukaryota</taxon>
        <taxon>Metazoa</taxon>
        <taxon>Ecdysozoa</taxon>
        <taxon>Nematoda</taxon>
        <taxon>Chromadorea</taxon>
        <taxon>Rhabditida</taxon>
        <taxon>Spirurina</taxon>
        <taxon>Dracunculoidea</taxon>
        <taxon>Dracunculidae</taxon>
        <taxon>Dracunculus</taxon>
    </lineage>
</organism>
<gene>
    <name evidence="2" type="ORF">DME_LOCUS2459</name>
</gene>
<evidence type="ECO:0000313" key="3">
    <source>
        <dbReference type="Proteomes" id="UP000038040"/>
    </source>
</evidence>
<dbReference type="WBParaSite" id="DME_0000848401-mRNA-1">
    <property type="protein sequence ID" value="DME_0000848401-mRNA-1"/>
    <property type="gene ID" value="DME_0000848401"/>
</dbReference>
<dbReference type="Proteomes" id="UP000274756">
    <property type="component" value="Unassembled WGS sequence"/>
</dbReference>
<dbReference type="Proteomes" id="UP000038040">
    <property type="component" value="Unplaced"/>
</dbReference>
<feature type="compositionally biased region" description="Low complexity" evidence="1">
    <location>
        <begin position="60"/>
        <end position="81"/>
    </location>
</feature>
<feature type="compositionally biased region" description="Polar residues" evidence="1">
    <location>
        <begin position="231"/>
        <end position="246"/>
    </location>
</feature>
<proteinExistence type="predicted"/>
<feature type="region of interest" description="Disordered" evidence="1">
    <location>
        <begin position="50"/>
        <end position="88"/>
    </location>
</feature>
<keyword evidence="4" id="KW-1185">Reference proteome</keyword>
<feature type="region of interest" description="Disordered" evidence="1">
    <location>
        <begin position="122"/>
        <end position="150"/>
    </location>
</feature>
<evidence type="ECO:0000313" key="4">
    <source>
        <dbReference type="Proteomes" id="UP000274756"/>
    </source>
</evidence>
<protein>
    <submittedName>
        <fullName evidence="5">Homeobox_KN domain-containing protein</fullName>
    </submittedName>
</protein>
<sequence>MGALLWSACLSNVKCFHPSINDITGASSSAQHTSTTPENHPLVLGGAPPVTAGGSQTSATLTVVSSPSGSSSTGGQQLDSTPHSVETPNQLLNAHHTDNISEAGATNSYGPEMSFYGHQRVQHPLDPPQTTSDEISMTEDRKNSLSKKRGIFPKPATNIMRAWLFHHLKYSFGWSNELDMSTEQVPDLQVMSRFQWVRSTMTVVGNQCSAMVIAVQTTAKEKYPKCFPKRQSPNSGHGFSKTSRYV</sequence>
<dbReference type="STRING" id="318479.A0A0N4UL33"/>
<reference evidence="2 4" key="2">
    <citation type="submission" date="2018-11" db="EMBL/GenBank/DDBJ databases">
        <authorList>
            <consortium name="Pathogen Informatics"/>
        </authorList>
    </citation>
    <scope>NUCLEOTIDE SEQUENCE [LARGE SCALE GENOMIC DNA]</scope>
</reference>
<dbReference type="EMBL" id="UYYG01000062">
    <property type="protein sequence ID" value="VDN52486.1"/>
    <property type="molecule type" value="Genomic_DNA"/>
</dbReference>
<evidence type="ECO:0000256" key="1">
    <source>
        <dbReference type="SAM" id="MobiDB-lite"/>
    </source>
</evidence>
<dbReference type="OrthoDB" id="10056939at2759"/>
<reference evidence="5" key="1">
    <citation type="submission" date="2017-02" db="UniProtKB">
        <authorList>
            <consortium name="WormBaseParasite"/>
        </authorList>
    </citation>
    <scope>IDENTIFICATION</scope>
</reference>
<dbReference type="AlphaFoldDB" id="A0A0N4UL33"/>
<evidence type="ECO:0000313" key="2">
    <source>
        <dbReference type="EMBL" id="VDN52486.1"/>
    </source>
</evidence>
<accession>A0A0N4UL33</accession>
<feature type="region of interest" description="Disordered" evidence="1">
    <location>
        <begin position="226"/>
        <end position="246"/>
    </location>
</feature>
<name>A0A0N4UL33_DRAME</name>
<evidence type="ECO:0000313" key="5">
    <source>
        <dbReference type="WBParaSite" id="DME_0000848401-mRNA-1"/>
    </source>
</evidence>